<evidence type="ECO:0000313" key="3">
    <source>
        <dbReference type="Proteomes" id="UP000663836"/>
    </source>
</evidence>
<protein>
    <submittedName>
        <fullName evidence="2">Uncharacterized protein</fullName>
    </submittedName>
</protein>
<reference evidence="2" key="1">
    <citation type="submission" date="2021-02" db="EMBL/GenBank/DDBJ databases">
        <authorList>
            <person name="Nowell W R."/>
        </authorList>
    </citation>
    <scope>NUCLEOTIDE SEQUENCE</scope>
</reference>
<sequence length="94" mass="10351">MDTIHKSNLKRIGEILLTDNNETDDIGDGQDSDLDSEYDPIVTESDVTSTNKHISEESDSSNSDIDQSDIATDSQLETLQKTGVTWSIHSIPVQ</sequence>
<feature type="compositionally biased region" description="Acidic residues" evidence="1">
    <location>
        <begin position="21"/>
        <end position="38"/>
    </location>
</feature>
<organism evidence="2 3">
    <name type="scientific">Rotaria sordida</name>
    <dbReference type="NCBI Taxonomy" id="392033"/>
    <lineage>
        <taxon>Eukaryota</taxon>
        <taxon>Metazoa</taxon>
        <taxon>Spiralia</taxon>
        <taxon>Gnathifera</taxon>
        <taxon>Rotifera</taxon>
        <taxon>Eurotatoria</taxon>
        <taxon>Bdelloidea</taxon>
        <taxon>Philodinida</taxon>
        <taxon>Philodinidae</taxon>
        <taxon>Rotaria</taxon>
    </lineage>
</organism>
<evidence type="ECO:0000313" key="2">
    <source>
        <dbReference type="EMBL" id="CAF4362258.1"/>
    </source>
</evidence>
<feature type="compositionally biased region" description="Low complexity" evidence="1">
    <location>
        <begin position="60"/>
        <end position="70"/>
    </location>
</feature>
<dbReference type="EMBL" id="CAJOBD010054508">
    <property type="protein sequence ID" value="CAF4362258.1"/>
    <property type="molecule type" value="Genomic_DNA"/>
</dbReference>
<dbReference type="AlphaFoldDB" id="A0A820LSU1"/>
<dbReference type="Proteomes" id="UP000663836">
    <property type="component" value="Unassembled WGS sequence"/>
</dbReference>
<gene>
    <name evidence="2" type="ORF">JBS370_LOCUS42266</name>
</gene>
<evidence type="ECO:0000256" key="1">
    <source>
        <dbReference type="SAM" id="MobiDB-lite"/>
    </source>
</evidence>
<accession>A0A820LSU1</accession>
<feature type="non-terminal residue" evidence="2">
    <location>
        <position position="94"/>
    </location>
</feature>
<proteinExistence type="predicted"/>
<comment type="caution">
    <text evidence="2">The sequence shown here is derived from an EMBL/GenBank/DDBJ whole genome shotgun (WGS) entry which is preliminary data.</text>
</comment>
<feature type="region of interest" description="Disordered" evidence="1">
    <location>
        <begin position="18"/>
        <end position="74"/>
    </location>
</feature>
<name>A0A820LSU1_9BILA</name>